<dbReference type="Proteomes" id="UP001152795">
    <property type="component" value="Unassembled WGS sequence"/>
</dbReference>
<gene>
    <name evidence="1" type="ORF">PACLA_8A074977</name>
</gene>
<name>A0A6S7I0R4_PARCT</name>
<feature type="non-terminal residue" evidence="1">
    <location>
        <position position="93"/>
    </location>
</feature>
<evidence type="ECO:0000313" key="1">
    <source>
        <dbReference type="EMBL" id="CAB4000042.1"/>
    </source>
</evidence>
<protein>
    <submittedName>
        <fullName evidence="1">Uncharacterized protein</fullName>
    </submittedName>
</protein>
<sequence length="93" mass="10726">CVYLNPHRFPAAFRERIWEGSGGSANNINKLLLLELVLSADFNLVNISWNYKGGWEQSQCFSIKLIKAHTCYKQFQQLHVIDDNMKLLKQLAS</sequence>
<organism evidence="1 2">
    <name type="scientific">Paramuricea clavata</name>
    <name type="common">Red gorgonian</name>
    <name type="synonym">Violescent sea-whip</name>
    <dbReference type="NCBI Taxonomy" id="317549"/>
    <lineage>
        <taxon>Eukaryota</taxon>
        <taxon>Metazoa</taxon>
        <taxon>Cnidaria</taxon>
        <taxon>Anthozoa</taxon>
        <taxon>Octocorallia</taxon>
        <taxon>Malacalcyonacea</taxon>
        <taxon>Plexauridae</taxon>
        <taxon>Paramuricea</taxon>
    </lineage>
</organism>
<evidence type="ECO:0000313" key="2">
    <source>
        <dbReference type="Proteomes" id="UP001152795"/>
    </source>
</evidence>
<feature type="non-terminal residue" evidence="1">
    <location>
        <position position="1"/>
    </location>
</feature>
<dbReference type="EMBL" id="CACRXK020003739">
    <property type="protein sequence ID" value="CAB4000042.1"/>
    <property type="molecule type" value="Genomic_DNA"/>
</dbReference>
<comment type="caution">
    <text evidence="1">The sequence shown here is derived from an EMBL/GenBank/DDBJ whole genome shotgun (WGS) entry which is preliminary data.</text>
</comment>
<dbReference type="AlphaFoldDB" id="A0A6S7I0R4"/>
<proteinExistence type="predicted"/>
<accession>A0A6S7I0R4</accession>
<reference evidence="1" key="1">
    <citation type="submission" date="2020-04" db="EMBL/GenBank/DDBJ databases">
        <authorList>
            <person name="Alioto T."/>
            <person name="Alioto T."/>
            <person name="Gomez Garrido J."/>
        </authorList>
    </citation>
    <scope>NUCLEOTIDE SEQUENCE</scope>
    <source>
        <strain evidence="1">A484AB</strain>
    </source>
</reference>
<keyword evidence="2" id="KW-1185">Reference proteome</keyword>